<reference evidence="3" key="1">
    <citation type="submission" date="2020-12" db="EMBL/GenBank/DDBJ databases">
        <title>Hymenobacter sp.</title>
        <authorList>
            <person name="Kim M.K."/>
        </authorList>
    </citation>
    <scope>NUCLEOTIDE SEQUENCE [LARGE SCALE GENOMIC DNA]</scope>
    <source>
        <strain evidence="3">BT553</strain>
    </source>
</reference>
<evidence type="ECO:0000259" key="1">
    <source>
        <dbReference type="SMART" id="SM00421"/>
    </source>
</evidence>
<organism evidence="2 3">
    <name type="scientific">Sphingomonas mollis</name>
    <dbReference type="NCBI Taxonomy" id="2795726"/>
    <lineage>
        <taxon>Bacteria</taxon>
        <taxon>Pseudomonadati</taxon>
        <taxon>Pseudomonadota</taxon>
        <taxon>Alphaproteobacteria</taxon>
        <taxon>Sphingomonadales</taxon>
        <taxon>Sphingomonadaceae</taxon>
        <taxon>Sphingomonas</taxon>
    </lineage>
</organism>
<dbReference type="EMBL" id="JAELXS010000007">
    <property type="protein sequence ID" value="MBJ6122795.1"/>
    <property type="molecule type" value="Genomic_DNA"/>
</dbReference>
<accession>A0ABS0XSU9</accession>
<dbReference type="InterPro" id="IPR000014">
    <property type="entry name" value="PAS"/>
</dbReference>
<comment type="caution">
    <text evidence="2">The sequence shown here is derived from an EMBL/GenBank/DDBJ whole genome shotgun (WGS) entry which is preliminary data.</text>
</comment>
<dbReference type="SUPFAM" id="SSF46894">
    <property type="entry name" value="C-terminal effector domain of the bipartite response regulators"/>
    <property type="match status" value="1"/>
</dbReference>
<dbReference type="RefSeq" id="WP_199038933.1">
    <property type="nucleotide sequence ID" value="NZ_JAELXS010000007.1"/>
</dbReference>
<dbReference type="CDD" id="cd00130">
    <property type="entry name" value="PAS"/>
    <property type="match status" value="1"/>
</dbReference>
<dbReference type="Proteomes" id="UP000640426">
    <property type="component" value="Unassembled WGS sequence"/>
</dbReference>
<evidence type="ECO:0000313" key="3">
    <source>
        <dbReference type="Proteomes" id="UP000640426"/>
    </source>
</evidence>
<evidence type="ECO:0000313" key="2">
    <source>
        <dbReference type="EMBL" id="MBJ6122795.1"/>
    </source>
</evidence>
<name>A0ABS0XSU9_9SPHN</name>
<dbReference type="SMART" id="SM00421">
    <property type="entry name" value="HTH_LUXR"/>
    <property type="match status" value="1"/>
</dbReference>
<sequence>MATRLNVAQHGRHSPNIILLSEFRARDIDIDVDRGDIGDDGYEPLAEMMHEVAQELATDSVLAAWHETDDQPRIMFVSGAGEPGSSAERDLIAAAKVAAAKSTPVCHTPPADETGGSTMVTARIPASDGVATVTITVRPRVAGAYGDPCDVGTRLAAMVKPFFRLWSLRSRAMARIQGLTSAINSSDVGTLLVNGHGELVFVNAAAELMLARNDGIRRAGSILSATRLADTMRLQAAIEHVFSGSAPRDGSMAEAPVVALQRKTGRPLLAVIVPSESHGAGHDDVAAVVRVFDPDRDLDTLLAPVCRLYALSPVEARLACLLAGSVSLTDAAVQMRVQEQTARSYLKQIFLKTDTNRQAELVALLLKSAVRAAPHCRTTLI</sequence>
<proteinExistence type="predicted"/>
<gene>
    <name evidence="2" type="ORF">JAO74_13430</name>
</gene>
<dbReference type="InterPro" id="IPR000792">
    <property type="entry name" value="Tscrpt_reg_LuxR_C"/>
</dbReference>
<keyword evidence="3" id="KW-1185">Reference proteome</keyword>
<dbReference type="InterPro" id="IPR016032">
    <property type="entry name" value="Sig_transdc_resp-reg_C-effctor"/>
</dbReference>
<dbReference type="Gene3D" id="1.10.10.10">
    <property type="entry name" value="Winged helix-like DNA-binding domain superfamily/Winged helix DNA-binding domain"/>
    <property type="match status" value="1"/>
</dbReference>
<dbReference type="InterPro" id="IPR036388">
    <property type="entry name" value="WH-like_DNA-bd_sf"/>
</dbReference>
<protein>
    <recommendedName>
        <fullName evidence="1">HTH luxR-type domain-containing protein</fullName>
    </recommendedName>
</protein>
<feature type="domain" description="HTH luxR-type" evidence="1">
    <location>
        <begin position="308"/>
        <end position="365"/>
    </location>
</feature>